<dbReference type="Proteomes" id="UP000886657">
    <property type="component" value="Unassembled WGS sequence"/>
</dbReference>
<dbReference type="AlphaFoldDB" id="A0A9D7XFG9"/>
<comment type="caution">
    <text evidence="2">The sequence shown here is derived from an EMBL/GenBank/DDBJ whole genome shotgun (WGS) entry which is preliminary data.</text>
</comment>
<proteinExistence type="predicted"/>
<evidence type="ECO:0000313" key="3">
    <source>
        <dbReference type="Proteomes" id="UP000886657"/>
    </source>
</evidence>
<protein>
    <recommendedName>
        <fullName evidence="4">Outer membrane protein beta-barrel domain-containing protein</fullName>
    </recommendedName>
</protein>
<dbReference type="EMBL" id="JADKIO010000004">
    <property type="protein sequence ID" value="MBK9795106.1"/>
    <property type="molecule type" value="Genomic_DNA"/>
</dbReference>
<keyword evidence="1" id="KW-0732">Signal</keyword>
<accession>A0A9D7XFG9</accession>
<evidence type="ECO:0000313" key="2">
    <source>
        <dbReference type="EMBL" id="MBK9795106.1"/>
    </source>
</evidence>
<name>A0A9D7XFG9_9BACT</name>
<feature type="chain" id="PRO_5038868771" description="Outer membrane protein beta-barrel domain-containing protein" evidence="1">
    <location>
        <begin position="21"/>
        <end position="198"/>
    </location>
</feature>
<evidence type="ECO:0000256" key="1">
    <source>
        <dbReference type="SAM" id="SignalP"/>
    </source>
</evidence>
<sequence>MRACPSSLMLALLVAPVLQAQELSPRMGVSAFLTRPSDEAGKVYSSGWKMNLTVHVRREFPVEGRLRLEFGEFREGRDIPTSPTSSVRYSARTRLVGYDWLFPLGPKRETGFDFILGIGGAHWFRERRNVNVPGNPVLYTGSSTSDKLAFAGTVGFRVRITRMVALELHQVLTSLPGSSRDFEDAELSHTALGVGIRF</sequence>
<evidence type="ECO:0008006" key="4">
    <source>
        <dbReference type="Google" id="ProtNLM"/>
    </source>
</evidence>
<organism evidence="2 3">
    <name type="scientific">Candidatus Geothrix skivensis</name>
    <dbReference type="NCBI Taxonomy" id="2954439"/>
    <lineage>
        <taxon>Bacteria</taxon>
        <taxon>Pseudomonadati</taxon>
        <taxon>Acidobacteriota</taxon>
        <taxon>Holophagae</taxon>
        <taxon>Holophagales</taxon>
        <taxon>Holophagaceae</taxon>
        <taxon>Geothrix</taxon>
    </lineage>
</organism>
<feature type="signal peptide" evidence="1">
    <location>
        <begin position="1"/>
        <end position="20"/>
    </location>
</feature>
<reference evidence="2" key="1">
    <citation type="submission" date="2020-10" db="EMBL/GenBank/DDBJ databases">
        <title>Connecting structure to function with the recovery of over 1000 high-quality activated sludge metagenome-assembled genomes encoding full-length rRNA genes using long-read sequencing.</title>
        <authorList>
            <person name="Singleton C.M."/>
            <person name="Petriglieri F."/>
            <person name="Kristensen J.M."/>
            <person name="Kirkegaard R.H."/>
            <person name="Michaelsen T.Y."/>
            <person name="Andersen M.H."/>
            <person name="Karst S.M."/>
            <person name="Dueholm M.S."/>
            <person name="Nielsen P.H."/>
            <person name="Albertsen M."/>
        </authorList>
    </citation>
    <scope>NUCLEOTIDE SEQUENCE</scope>
    <source>
        <strain evidence="2">Skiv_18-Q3-R9-52_MAXAC.067</strain>
    </source>
</reference>
<gene>
    <name evidence="2" type="ORF">IPP58_01170</name>
</gene>